<keyword evidence="5 17" id="KW-0813">Transport</keyword>
<feature type="transmembrane region" description="Helical" evidence="17">
    <location>
        <begin position="297"/>
        <end position="319"/>
    </location>
</feature>
<feature type="transmembrane region" description="Helical" evidence="17">
    <location>
        <begin position="331"/>
        <end position="358"/>
    </location>
</feature>
<keyword evidence="12 17" id="KW-0520">NAD</keyword>
<comment type="subcellular location">
    <subcellularLocation>
        <location evidence="2">Mitochondrion inner membrane</location>
        <topology evidence="2">Multi-pass membrane protein</topology>
    </subcellularLocation>
</comment>
<dbReference type="Pfam" id="PF06455">
    <property type="entry name" value="NADH5_C"/>
    <property type="match status" value="1"/>
</dbReference>
<evidence type="ECO:0000256" key="4">
    <source>
        <dbReference type="ARBA" id="ARBA00021096"/>
    </source>
</evidence>
<dbReference type="EC" id="7.1.1.2" evidence="3 17"/>
<dbReference type="Pfam" id="PF00662">
    <property type="entry name" value="Proton_antipo_N"/>
    <property type="match status" value="1"/>
</dbReference>
<evidence type="ECO:0000256" key="2">
    <source>
        <dbReference type="ARBA" id="ARBA00004448"/>
    </source>
</evidence>
<accession>A0A385I229</accession>
<dbReference type="PANTHER" id="PTHR42829">
    <property type="entry name" value="NADH-UBIQUINONE OXIDOREDUCTASE CHAIN 5"/>
    <property type="match status" value="1"/>
</dbReference>
<dbReference type="PANTHER" id="PTHR42829:SF2">
    <property type="entry name" value="NADH-UBIQUINONE OXIDOREDUCTASE CHAIN 5"/>
    <property type="match status" value="1"/>
</dbReference>
<dbReference type="InterPro" id="IPR001750">
    <property type="entry name" value="ND/Mrp_TM"/>
</dbReference>
<keyword evidence="11 17" id="KW-1133">Transmembrane helix</keyword>
<dbReference type="GO" id="GO:0015990">
    <property type="term" value="P:electron transport coupled proton transport"/>
    <property type="evidence" value="ECO:0007669"/>
    <property type="project" value="TreeGrafter"/>
</dbReference>
<feature type="transmembrane region" description="Helical" evidence="17">
    <location>
        <begin position="88"/>
        <end position="107"/>
    </location>
</feature>
<dbReference type="InterPro" id="IPR003945">
    <property type="entry name" value="NU5C-like"/>
</dbReference>
<feature type="transmembrane region" description="Helical" evidence="17">
    <location>
        <begin position="54"/>
        <end position="76"/>
    </location>
</feature>
<keyword evidence="14 17" id="KW-0496">Mitochondrion</keyword>
<feature type="transmembrane region" description="Helical" evidence="17">
    <location>
        <begin position="153"/>
        <end position="171"/>
    </location>
</feature>
<comment type="similarity">
    <text evidence="17">Belongs to the complex I subunit 5 family.</text>
</comment>
<evidence type="ECO:0000256" key="8">
    <source>
        <dbReference type="ARBA" id="ARBA00022792"/>
    </source>
</evidence>
<reference evidence="21" key="1">
    <citation type="journal article" date="2018" name="Int. J. Biol. Macromol.">
        <title>Comparative analysis of mitochondrial genomes of the superfamily Grylloidea (Insecta, Orthoptera) reveals phylogenetic distribution of gene rearrangements.</title>
        <authorList>
            <person name="Ma C."/>
            <person name="Li J."/>
        </authorList>
    </citation>
    <scope>NUCLEOTIDE SEQUENCE</scope>
</reference>
<evidence type="ECO:0000313" key="21">
    <source>
        <dbReference type="EMBL" id="AXY63957.1"/>
    </source>
</evidence>
<dbReference type="InterPro" id="IPR010934">
    <property type="entry name" value="NADH_DH_su5_C"/>
</dbReference>
<feature type="transmembrane region" description="Helical" evidence="17">
    <location>
        <begin position="453"/>
        <end position="476"/>
    </location>
</feature>
<dbReference type="PRINTS" id="PR01434">
    <property type="entry name" value="NADHDHGNASE5"/>
</dbReference>
<evidence type="ECO:0000256" key="12">
    <source>
        <dbReference type="ARBA" id="ARBA00023027"/>
    </source>
</evidence>
<feature type="transmembrane region" description="Helical" evidence="17">
    <location>
        <begin position="248"/>
        <end position="266"/>
    </location>
</feature>
<gene>
    <name evidence="21" type="primary">nad5</name>
</gene>
<feature type="transmembrane region" description="Helical" evidence="17">
    <location>
        <begin position="497"/>
        <end position="514"/>
    </location>
</feature>
<dbReference type="GO" id="GO:0042773">
    <property type="term" value="P:ATP synthesis coupled electron transport"/>
    <property type="evidence" value="ECO:0007669"/>
    <property type="project" value="InterPro"/>
</dbReference>
<keyword evidence="15 17" id="KW-0472">Membrane</keyword>
<evidence type="ECO:0000256" key="11">
    <source>
        <dbReference type="ARBA" id="ARBA00022989"/>
    </source>
</evidence>
<keyword evidence="8" id="KW-0999">Mitochondrion inner membrane</keyword>
<comment type="function">
    <text evidence="1">Core subunit of the mitochondrial membrane respiratory chain NADH dehydrogenase (Complex I) that is believed to belong to the minimal assembly required for catalysis. Complex I functions in the transfer of electrons from NADH to the respiratory chain. The immediate electron acceptor for the enzyme is believed to be ubiquinone.</text>
</comment>
<evidence type="ECO:0000256" key="16">
    <source>
        <dbReference type="ARBA" id="ARBA00049551"/>
    </source>
</evidence>
<feature type="transmembrane region" description="Helical" evidence="17">
    <location>
        <begin position="113"/>
        <end position="132"/>
    </location>
</feature>
<feature type="domain" description="NADH:quinone oxidoreductase/Mrp antiporter transmembrane" evidence="18">
    <location>
        <begin position="108"/>
        <end position="389"/>
    </location>
</feature>
<feature type="domain" description="NADH dehydrogenase subunit 5 C-terminal" evidence="20">
    <location>
        <begin position="394"/>
        <end position="573"/>
    </location>
</feature>
<evidence type="ECO:0000256" key="9">
    <source>
        <dbReference type="ARBA" id="ARBA00022967"/>
    </source>
</evidence>
<keyword evidence="13 17" id="KW-0830">Ubiquinone</keyword>
<evidence type="ECO:0000256" key="10">
    <source>
        <dbReference type="ARBA" id="ARBA00022982"/>
    </source>
</evidence>
<feature type="transmembrane region" description="Helical" evidence="17">
    <location>
        <begin position="12"/>
        <end position="34"/>
    </location>
</feature>
<feature type="transmembrane region" description="Helical" evidence="17">
    <location>
        <begin position="218"/>
        <end position="236"/>
    </location>
</feature>
<comment type="catalytic activity">
    <reaction evidence="16 17">
        <text>a ubiquinone + NADH + 5 H(+)(in) = a ubiquinol + NAD(+) + 4 H(+)(out)</text>
        <dbReference type="Rhea" id="RHEA:29091"/>
        <dbReference type="Rhea" id="RHEA-COMP:9565"/>
        <dbReference type="Rhea" id="RHEA-COMP:9566"/>
        <dbReference type="ChEBI" id="CHEBI:15378"/>
        <dbReference type="ChEBI" id="CHEBI:16389"/>
        <dbReference type="ChEBI" id="CHEBI:17976"/>
        <dbReference type="ChEBI" id="CHEBI:57540"/>
        <dbReference type="ChEBI" id="CHEBI:57945"/>
        <dbReference type="EC" id="7.1.1.2"/>
    </reaction>
</comment>
<evidence type="ECO:0000256" key="3">
    <source>
        <dbReference type="ARBA" id="ARBA00012944"/>
    </source>
</evidence>
<evidence type="ECO:0000256" key="15">
    <source>
        <dbReference type="ARBA" id="ARBA00023136"/>
    </source>
</evidence>
<dbReference type="GO" id="GO:0005743">
    <property type="term" value="C:mitochondrial inner membrane"/>
    <property type="evidence" value="ECO:0007669"/>
    <property type="project" value="UniProtKB-SubCell"/>
</dbReference>
<feature type="transmembrane region" description="Helical" evidence="17">
    <location>
        <begin position="556"/>
        <end position="573"/>
    </location>
</feature>
<sequence length="574" mass="65599">MLWKISLCKIGFFVLMLMSIFSFFGGSYCLLWSYQVIIEWELFNLMTSSVNMVVLFDWMSLLFMSFVLMISSLVVYYSEEYMMGDENLNRFIILVFMFVGSMMMLIISPNLISILLGWDGLGLTSYCLVIYYQNIKSYNAGMLTALTNRIGDVMLLMGVAWMLNYGSWNYLNYINMIDMQEMWIVGLMVFLGALTKSAQIPFSSWLPAAMAAPTPVSALVHSSTLVTAGVYLLIRFDKLIQDSSLSNLLLIIGCLTMFMAGLGANFEFDLKKIIALSTLSQLGLMMSSIGMGYSELAYFHLLTHALFKALLFMCAGCIIHGNNNNQDIRSLGMLWMLMPLTSICFNVSNLALCGMPFLSGFYSKDLILEMMSMSNFNIYIYFLYYFSTGLTVMYSFRLVYYSMSGCWTGSMLLNVNDEINSMTISMMLLMLMAVMGGSMLSWFILIIPKMVNLNFLMKVLVMVVIMLGGWVGYILFNKMNLMLKVYSGNKIIEFLGSMWFLPYLSTFMMSFYPLKIGNMIFKNFDKGWMEEVGGYGVSKMVLVGMKKNQWFQDNELKIYIMSFLIWMLLLLFLV</sequence>
<evidence type="ECO:0000259" key="18">
    <source>
        <dbReference type="Pfam" id="PF00361"/>
    </source>
</evidence>
<proteinExistence type="inferred from homology"/>
<comment type="function">
    <text evidence="17">Core subunit of the mitochondrial membrane respiratory chain NADH dehydrogenase (Complex I) which catalyzes electron transfer from NADH through the respiratory chain, using ubiquinone as an electron acceptor. Essential for the catalytic activity and assembly of complex I.</text>
</comment>
<keyword evidence="6" id="KW-0679">Respiratory chain</keyword>
<dbReference type="GO" id="GO:0003954">
    <property type="term" value="F:NADH dehydrogenase activity"/>
    <property type="evidence" value="ECO:0007669"/>
    <property type="project" value="TreeGrafter"/>
</dbReference>
<evidence type="ECO:0000256" key="5">
    <source>
        <dbReference type="ARBA" id="ARBA00022448"/>
    </source>
</evidence>
<keyword evidence="7 17" id="KW-0812">Transmembrane</keyword>
<keyword evidence="10" id="KW-0249">Electron transport</keyword>
<evidence type="ECO:0000256" key="7">
    <source>
        <dbReference type="ARBA" id="ARBA00022692"/>
    </source>
</evidence>
<dbReference type="InterPro" id="IPR001516">
    <property type="entry name" value="Proton_antipo_N"/>
</dbReference>
<name>A0A385I229_9ORTH</name>
<evidence type="ECO:0000256" key="13">
    <source>
        <dbReference type="ARBA" id="ARBA00023075"/>
    </source>
</evidence>
<feature type="transmembrane region" description="Helical" evidence="17">
    <location>
        <begin position="421"/>
        <end position="447"/>
    </location>
</feature>
<evidence type="ECO:0000256" key="6">
    <source>
        <dbReference type="ARBA" id="ARBA00022660"/>
    </source>
</evidence>
<dbReference type="GO" id="GO:0008137">
    <property type="term" value="F:NADH dehydrogenase (ubiquinone) activity"/>
    <property type="evidence" value="ECO:0007669"/>
    <property type="project" value="UniProtKB-EC"/>
</dbReference>
<dbReference type="Pfam" id="PF00361">
    <property type="entry name" value="Proton_antipo_M"/>
    <property type="match status" value="1"/>
</dbReference>
<protein>
    <recommendedName>
        <fullName evidence="4 17">NADH-ubiquinone oxidoreductase chain 5</fullName>
        <ecNumber evidence="3 17">7.1.1.2</ecNumber>
    </recommendedName>
</protein>
<feature type="domain" description="NADH-Ubiquinone oxidoreductase (complex I) chain 5 N-terminal" evidence="19">
    <location>
        <begin position="44"/>
        <end position="91"/>
    </location>
</feature>
<evidence type="ECO:0000259" key="20">
    <source>
        <dbReference type="Pfam" id="PF06455"/>
    </source>
</evidence>
<dbReference type="EMBL" id="MH580276">
    <property type="protein sequence ID" value="AXY63957.1"/>
    <property type="molecule type" value="Genomic_DNA"/>
</dbReference>
<evidence type="ECO:0000256" key="1">
    <source>
        <dbReference type="ARBA" id="ARBA00003257"/>
    </source>
</evidence>
<geneLocation type="mitochondrion" evidence="21"/>
<keyword evidence="9" id="KW-1278">Translocase</keyword>
<evidence type="ECO:0000256" key="17">
    <source>
        <dbReference type="RuleBase" id="RU003404"/>
    </source>
</evidence>
<evidence type="ECO:0000259" key="19">
    <source>
        <dbReference type="Pfam" id="PF00662"/>
    </source>
</evidence>
<feature type="transmembrane region" description="Helical" evidence="17">
    <location>
        <begin position="183"/>
        <end position="206"/>
    </location>
</feature>
<evidence type="ECO:0000256" key="14">
    <source>
        <dbReference type="ARBA" id="ARBA00023128"/>
    </source>
</evidence>
<feature type="transmembrane region" description="Helical" evidence="17">
    <location>
        <begin position="273"/>
        <end position="291"/>
    </location>
</feature>
<organism evidence="21">
    <name type="scientific">Ornebius kanetataki</name>
    <dbReference type="NCBI Taxonomy" id="1980616"/>
    <lineage>
        <taxon>Eukaryota</taxon>
        <taxon>Metazoa</taxon>
        <taxon>Ecdysozoa</taxon>
        <taxon>Arthropoda</taxon>
        <taxon>Hexapoda</taxon>
        <taxon>Insecta</taxon>
        <taxon>Pterygota</taxon>
        <taxon>Neoptera</taxon>
        <taxon>Polyneoptera</taxon>
        <taxon>Orthoptera</taxon>
        <taxon>Ensifera</taxon>
        <taxon>Gryllidea</taxon>
        <taxon>Grylloidea</taxon>
        <taxon>Mogoplistidae</taxon>
        <taxon>Ornebius</taxon>
    </lineage>
</organism>
<dbReference type="AlphaFoldDB" id="A0A385I229"/>